<dbReference type="SMART" id="SM00353">
    <property type="entry name" value="HLH"/>
    <property type="match status" value="1"/>
</dbReference>
<evidence type="ECO:0000259" key="6">
    <source>
        <dbReference type="PROSITE" id="PS50888"/>
    </source>
</evidence>
<keyword evidence="8" id="KW-1185">Reference proteome</keyword>
<dbReference type="PANTHER" id="PTHR13935:SF41">
    <property type="entry name" value="TRANSCRIPTION FACTOR ORG2-RELATED"/>
    <property type="match status" value="1"/>
</dbReference>
<keyword evidence="4" id="KW-0804">Transcription</keyword>
<proteinExistence type="predicted"/>
<dbReference type="GO" id="GO:0090575">
    <property type="term" value="C:RNA polymerase II transcription regulator complex"/>
    <property type="evidence" value="ECO:0000318"/>
    <property type="project" value="GO_Central"/>
</dbReference>
<dbReference type="SMR" id="A0A2K1ZWD1"/>
<dbReference type="AlphaFoldDB" id="A0A2K1ZWD1"/>
<dbReference type="Pfam" id="PF00010">
    <property type="entry name" value="HLH"/>
    <property type="match status" value="1"/>
</dbReference>
<organism evidence="7 8">
    <name type="scientific">Populus trichocarpa</name>
    <name type="common">Western balsam poplar</name>
    <name type="synonym">Populus balsamifera subsp. trichocarpa</name>
    <dbReference type="NCBI Taxonomy" id="3694"/>
    <lineage>
        <taxon>Eukaryota</taxon>
        <taxon>Viridiplantae</taxon>
        <taxon>Streptophyta</taxon>
        <taxon>Embryophyta</taxon>
        <taxon>Tracheophyta</taxon>
        <taxon>Spermatophyta</taxon>
        <taxon>Magnoliopsida</taxon>
        <taxon>eudicotyledons</taxon>
        <taxon>Gunneridae</taxon>
        <taxon>Pentapetalae</taxon>
        <taxon>rosids</taxon>
        <taxon>fabids</taxon>
        <taxon>Malpighiales</taxon>
        <taxon>Salicaceae</taxon>
        <taxon>Saliceae</taxon>
        <taxon>Populus</taxon>
    </lineage>
</organism>
<dbReference type="SUPFAM" id="SSF47459">
    <property type="entry name" value="HLH, helix-loop-helix DNA-binding domain"/>
    <property type="match status" value="1"/>
</dbReference>
<evidence type="ECO:0000313" key="7">
    <source>
        <dbReference type="EMBL" id="PNT29573.2"/>
    </source>
</evidence>
<dbReference type="GO" id="GO:0000981">
    <property type="term" value="F:DNA-binding transcription factor activity, RNA polymerase II-specific"/>
    <property type="evidence" value="ECO:0000318"/>
    <property type="project" value="GO_Central"/>
</dbReference>
<protein>
    <recommendedName>
        <fullName evidence="6">BHLH domain-containing protein</fullName>
    </recommendedName>
</protein>
<evidence type="ECO:0000256" key="1">
    <source>
        <dbReference type="ARBA" id="ARBA00004123"/>
    </source>
</evidence>
<dbReference type="EMBL" id="CM009295">
    <property type="protein sequence ID" value="PNT29573.2"/>
    <property type="molecule type" value="Genomic_DNA"/>
</dbReference>
<dbReference type="PROSITE" id="PS50888">
    <property type="entry name" value="BHLH"/>
    <property type="match status" value="1"/>
</dbReference>
<comment type="caution">
    <text evidence="7">The sequence shown here is derived from an EMBL/GenBank/DDBJ whole genome shotgun (WGS) entry which is preliminary data.</text>
</comment>
<dbReference type="InterPro" id="IPR015660">
    <property type="entry name" value="MASH1/Ascl1a-like"/>
</dbReference>
<dbReference type="GO" id="GO:0010106">
    <property type="term" value="P:cellular response to iron ion starvation"/>
    <property type="evidence" value="ECO:0007669"/>
    <property type="project" value="UniProtKB-ARBA"/>
</dbReference>
<evidence type="ECO:0000256" key="5">
    <source>
        <dbReference type="ARBA" id="ARBA00023242"/>
    </source>
</evidence>
<dbReference type="GO" id="GO:0000977">
    <property type="term" value="F:RNA polymerase II transcription regulatory region sequence-specific DNA binding"/>
    <property type="evidence" value="ECO:0000318"/>
    <property type="project" value="GO_Central"/>
</dbReference>
<keyword evidence="2" id="KW-0805">Transcription regulation</keyword>
<dbReference type="FunCoup" id="A0A2K1ZWD1">
    <property type="interactions" value="139"/>
</dbReference>
<evidence type="ECO:0000256" key="3">
    <source>
        <dbReference type="ARBA" id="ARBA00023125"/>
    </source>
</evidence>
<evidence type="ECO:0000256" key="2">
    <source>
        <dbReference type="ARBA" id="ARBA00023015"/>
    </source>
</evidence>
<reference evidence="7 8" key="1">
    <citation type="journal article" date="2006" name="Science">
        <title>The genome of black cottonwood, Populus trichocarpa (Torr. &amp; Gray).</title>
        <authorList>
            <person name="Tuskan G.A."/>
            <person name="Difazio S."/>
            <person name="Jansson S."/>
            <person name="Bohlmann J."/>
            <person name="Grigoriev I."/>
            <person name="Hellsten U."/>
            <person name="Putnam N."/>
            <person name="Ralph S."/>
            <person name="Rombauts S."/>
            <person name="Salamov A."/>
            <person name="Schein J."/>
            <person name="Sterck L."/>
            <person name="Aerts A."/>
            <person name="Bhalerao R.R."/>
            <person name="Bhalerao R.P."/>
            <person name="Blaudez D."/>
            <person name="Boerjan W."/>
            <person name="Brun A."/>
            <person name="Brunner A."/>
            <person name="Busov V."/>
            <person name="Campbell M."/>
            <person name="Carlson J."/>
            <person name="Chalot M."/>
            <person name="Chapman J."/>
            <person name="Chen G.L."/>
            <person name="Cooper D."/>
            <person name="Coutinho P.M."/>
            <person name="Couturier J."/>
            <person name="Covert S."/>
            <person name="Cronk Q."/>
            <person name="Cunningham R."/>
            <person name="Davis J."/>
            <person name="Degroeve S."/>
            <person name="Dejardin A."/>
            <person name="Depamphilis C."/>
            <person name="Detter J."/>
            <person name="Dirks B."/>
            <person name="Dubchak I."/>
            <person name="Duplessis S."/>
            <person name="Ehlting J."/>
            <person name="Ellis B."/>
            <person name="Gendler K."/>
            <person name="Goodstein D."/>
            <person name="Gribskov M."/>
            <person name="Grimwood J."/>
            <person name="Groover A."/>
            <person name="Gunter L."/>
            <person name="Hamberger B."/>
            <person name="Heinze B."/>
            <person name="Helariutta Y."/>
            <person name="Henrissat B."/>
            <person name="Holligan D."/>
            <person name="Holt R."/>
            <person name="Huang W."/>
            <person name="Islam-Faridi N."/>
            <person name="Jones S."/>
            <person name="Jones-Rhoades M."/>
            <person name="Jorgensen R."/>
            <person name="Joshi C."/>
            <person name="Kangasjarvi J."/>
            <person name="Karlsson J."/>
            <person name="Kelleher C."/>
            <person name="Kirkpatrick R."/>
            <person name="Kirst M."/>
            <person name="Kohler A."/>
            <person name="Kalluri U."/>
            <person name="Larimer F."/>
            <person name="Leebens-Mack J."/>
            <person name="Leple J.C."/>
            <person name="Locascio P."/>
            <person name="Lou Y."/>
            <person name="Lucas S."/>
            <person name="Martin F."/>
            <person name="Montanini B."/>
            <person name="Napoli C."/>
            <person name="Nelson D.R."/>
            <person name="Nelson C."/>
            <person name="Nieminen K."/>
            <person name="Nilsson O."/>
            <person name="Pereda V."/>
            <person name="Peter G."/>
            <person name="Philippe R."/>
            <person name="Pilate G."/>
            <person name="Poliakov A."/>
            <person name="Razumovskaya J."/>
            <person name="Richardson P."/>
            <person name="Rinaldi C."/>
            <person name="Ritland K."/>
            <person name="Rouze P."/>
            <person name="Ryaboy D."/>
            <person name="Schmutz J."/>
            <person name="Schrader J."/>
            <person name="Segerman B."/>
            <person name="Shin H."/>
            <person name="Siddiqui A."/>
            <person name="Sterky F."/>
            <person name="Terry A."/>
            <person name="Tsai C.J."/>
            <person name="Uberbacher E."/>
            <person name="Unneberg P."/>
            <person name="Vahala J."/>
            <person name="Wall K."/>
            <person name="Wessler S."/>
            <person name="Yang G."/>
            <person name="Yin T."/>
            <person name="Douglas C."/>
            <person name="Marra M."/>
            <person name="Sandberg G."/>
            <person name="Van de Peer Y."/>
            <person name="Rokhsar D."/>
        </authorList>
    </citation>
    <scope>NUCLEOTIDE SEQUENCE [LARGE SCALE GENOMIC DNA]</scope>
    <source>
        <strain evidence="8">cv. Nisqually</strain>
    </source>
</reference>
<comment type="subcellular location">
    <subcellularLocation>
        <location evidence="1">Nucleus</location>
    </subcellularLocation>
</comment>
<evidence type="ECO:0000313" key="8">
    <source>
        <dbReference type="Proteomes" id="UP000006729"/>
    </source>
</evidence>
<keyword evidence="3" id="KW-0238">DNA-binding</keyword>
<accession>A0A2K1ZWD1</accession>
<gene>
    <name evidence="7" type="ORF">POPTR_006G039300v4</name>
</gene>
<name>A0A2K1ZWD1_POPTR</name>
<dbReference type="GO" id="GO:0006357">
    <property type="term" value="P:regulation of transcription by RNA polymerase II"/>
    <property type="evidence" value="ECO:0000318"/>
    <property type="project" value="GO_Central"/>
</dbReference>
<sequence>MELNFSSTRTYKPSISRTSQHMQVNMELETEAWNMKNKQVGKRKGHLLLVPCPLQGHMNPMLHLATILHSHGFLITITETQPSSPVVFPPHRPDFLFESIDGLDNSPSEIFKGDVVTFLYTLNTKCKAPFHDCLSRIQTNSTQGPVTCIIHDAVMFFSVDVADDMKIPRIVLRTSSATNFYGLSLLKQKGDLLAIQAEQQLLEEPLDEIPFLRVKDMPLFNKSNQEVVDRVFDPIDDGTRTASAIIWNSLSCLEQAICDKFKSKIGAPMFCIGPLHKHSNAALSSFLTEEQSCISWLDTQRSNSVIYVSIGSLVMITETELAEMAWGLANSGHPFLWVIRPGLVHGSNGFDLLPTEFENITKKRGRIVGWAPQKEVLAHQTIGAFWTHNGWNSTIESISEGVPMLCWPHVGDQKVNARLVSHLWRVGIQLERLERGNIEDYIRRLMAGEEGKQTKMRAMQLKEKIDVSIREGGSSHESVGNLITFINLLLSC</sequence>
<keyword evidence="5" id="KW-0539">Nucleus</keyword>
<dbReference type="GO" id="GO:0046983">
    <property type="term" value="F:protein dimerization activity"/>
    <property type="evidence" value="ECO:0007669"/>
    <property type="project" value="InterPro"/>
</dbReference>
<dbReference type="Gene3D" id="4.10.280.10">
    <property type="entry name" value="Helix-loop-helix DNA-binding domain"/>
    <property type="match status" value="1"/>
</dbReference>
<dbReference type="FunFam" id="4.10.280.10:FF:000074">
    <property type="entry name" value="Transcription factor ORG2"/>
    <property type="match status" value="1"/>
</dbReference>
<dbReference type="STRING" id="3694.A0A2K1ZWD1"/>
<dbReference type="InterPro" id="IPR011598">
    <property type="entry name" value="bHLH_dom"/>
</dbReference>
<evidence type="ECO:0000256" key="4">
    <source>
        <dbReference type="ARBA" id="ARBA00023163"/>
    </source>
</evidence>
<dbReference type="Proteomes" id="UP000006729">
    <property type="component" value="Chromosome 6"/>
</dbReference>
<dbReference type="InterPro" id="IPR036638">
    <property type="entry name" value="HLH_DNA-bd_sf"/>
</dbReference>
<dbReference type="PANTHER" id="PTHR13935">
    <property type="entry name" value="ACHAETE-SCUTE TRANSCRIPTION FACTOR-RELATED"/>
    <property type="match status" value="1"/>
</dbReference>
<dbReference type="InParanoid" id="A0A2K1ZWD1"/>